<dbReference type="Gene3D" id="1.10.3720.10">
    <property type="entry name" value="MetI-like"/>
    <property type="match status" value="1"/>
</dbReference>
<keyword evidence="5 7" id="KW-1133">Transmembrane helix</keyword>
<dbReference type="AlphaFoldDB" id="A0A0D7EJG4"/>
<evidence type="ECO:0000256" key="3">
    <source>
        <dbReference type="ARBA" id="ARBA00022475"/>
    </source>
</evidence>
<feature type="transmembrane region" description="Helical" evidence="7">
    <location>
        <begin position="185"/>
        <end position="203"/>
    </location>
</feature>
<evidence type="ECO:0000256" key="5">
    <source>
        <dbReference type="ARBA" id="ARBA00022989"/>
    </source>
</evidence>
<dbReference type="GO" id="GO:0055085">
    <property type="term" value="P:transmembrane transport"/>
    <property type="evidence" value="ECO:0007669"/>
    <property type="project" value="InterPro"/>
</dbReference>
<evidence type="ECO:0000256" key="6">
    <source>
        <dbReference type="ARBA" id="ARBA00023136"/>
    </source>
</evidence>
<dbReference type="Pfam" id="PF00528">
    <property type="entry name" value="BPD_transp_1"/>
    <property type="match status" value="1"/>
</dbReference>
<dbReference type="PANTHER" id="PTHR43005">
    <property type="entry name" value="BLR7065 PROTEIN"/>
    <property type="match status" value="1"/>
</dbReference>
<dbReference type="CDD" id="cd06261">
    <property type="entry name" value="TM_PBP2"/>
    <property type="match status" value="1"/>
</dbReference>
<evidence type="ECO:0000256" key="4">
    <source>
        <dbReference type="ARBA" id="ARBA00022692"/>
    </source>
</evidence>
<sequence length="318" mass="35616">MTTVETSLPQRKPAPAASSWQRLSTNHSWLAAWFMLPAAAFLILFLAYPLFLGVWMSFTDERIGRTGVFIGLENYQWLWDDSVFWLSVFNTLLYTIVASAIKFAVGLYLALLLNRHMPFKALIRAAVLVPFIVPTVLSAIAFWWIYDAQFSIISWSLIKMGLITENINFLGDPNMARGSVIFANIWRGVPFVAITLLAGLQTVSPSLYEAATLDGATSWQRFRYITYPLLTPIIAVVMTFSVLFTFTDFQLIWALTRGGPVNSTHLMATLSYQRGILSGRLGEGAAIATAMIPFLCAAIAISWFGMQRRKWQQGSDND</sequence>
<keyword evidence="4 7" id="KW-0812">Transmembrane</keyword>
<proteinExistence type="inferred from homology"/>
<dbReference type="InterPro" id="IPR035906">
    <property type="entry name" value="MetI-like_sf"/>
</dbReference>
<feature type="transmembrane region" description="Helical" evidence="7">
    <location>
        <begin position="285"/>
        <end position="305"/>
    </location>
</feature>
<evidence type="ECO:0000256" key="1">
    <source>
        <dbReference type="ARBA" id="ARBA00004651"/>
    </source>
</evidence>
<dbReference type="SUPFAM" id="SSF160964">
    <property type="entry name" value="MalF N-terminal region-like"/>
    <property type="match status" value="1"/>
</dbReference>
<comment type="subcellular location">
    <subcellularLocation>
        <location evidence="1 7">Cell membrane</location>
        <topology evidence="1 7">Multi-pass membrane protein</topology>
    </subcellularLocation>
</comment>
<organism evidence="9 10">
    <name type="scientific">Rhodopseudomonas palustris</name>
    <dbReference type="NCBI Taxonomy" id="1076"/>
    <lineage>
        <taxon>Bacteria</taxon>
        <taxon>Pseudomonadati</taxon>
        <taxon>Pseudomonadota</taxon>
        <taxon>Alphaproteobacteria</taxon>
        <taxon>Hyphomicrobiales</taxon>
        <taxon>Nitrobacteraceae</taxon>
        <taxon>Rhodopseudomonas</taxon>
    </lineage>
</organism>
<reference evidence="9 10" key="1">
    <citation type="submission" date="2014-11" db="EMBL/GenBank/DDBJ databases">
        <title>Genomics and ecophysiology of heterotrophic nitrogen fixing bacteria isolated from estuarine surface water.</title>
        <authorList>
            <person name="Bentzon-Tilia M."/>
            <person name="Severin I."/>
            <person name="Hansen L.H."/>
            <person name="Riemann L."/>
        </authorList>
    </citation>
    <scope>NUCLEOTIDE SEQUENCE [LARGE SCALE GENOMIC DNA]</scope>
    <source>
        <strain evidence="9 10">BAL398</strain>
    </source>
</reference>
<dbReference type="GO" id="GO:0005886">
    <property type="term" value="C:plasma membrane"/>
    <property type="evidence" value="ECO:0007669"/>
    <property type="project" value="UniProtKB-SubCell"/>
</dbReference>
<dbReference type="PANTHER" id="PTHR43005:SF1">
    <property type="entry name" value="SPERMIDINE_PUTRESCINE TRANSPORT SYSTEM PERMEASE PROTEIN"/>
    <property type="match status" value="1"/>
</dbReference>
<protein>
    <submittedName>
        <fullName evidence="9">ABC transporter permease</fullName>
    </submittedName>
</protein>
<dbReference type="RefSeq" id="WP_044414701.1">
    <property type="nucleotide sequence ID" value="NZ_JXXE01000414.1"/>
</dbReference>
<keyword evidence="6 7" id="KW-0472">Membrane</keyword>
<dbReference type="SUPFAM" id="SSF161098">
    <property type="entry name" value="MetI-like"/>
    <property type="match status" value="1"/>
</dbReference>
<evidence type="ECO:0000313" key="10">
    <source>
        <dbReference type="Proteomes" id="UP000032515"/>
    </source>
</evidence>
<dbReference type="InterPro" id="IPR000515">
    <property type="entry name" value="MetI-like"/>
</dbReference>
<feature type="transmembrane region" description="Helical" evidence="7">
    <location>
        <begin position="224"/>
        <end position="246"/>
    </location>
</feature>
<dbReference type="PROSITE" id="PS50928">
    <property type="entry name" value="ABC_TM1"/>
    <property type="match status" value="1"/>
</dbReference>
<keyword evidence="3" id="KW-1003">Cell membrane</keyword>
<dbReference type="PATRIC" id="fig|1076.23.peg.4586"/>
<evidence type="ECO:0000256" key="7">
    <source>
        <dbReference type="RuleBase" id="RU363032"/>
    </source>
</evidence>
<evidence type="ECO:0000313" key="9">
    <source>
        <dbReference type="EMBL" id="KIZ39642.1"/>
    </source>
</evidence>
<feature type="transmembrane region" description="Helical" evidence="7">
    <location>
        <begin position="29"/>
        <end position="51"/>
    </location>
</feature>
<accession>A0A0D7EJG4</accession>
<evidence type="ECO:0000259" key="8">
    <source>
        <dbReference type="PROSITE" id="PS50928"/>
    </source>
</evidence>
<keyword evidence="2 7" id="KW-0813">Transport</keyword>
<dbReference type="OrthoDB" id="9805778at2"/>
<dbReference type="Proteomes" id="UP000032515">
    <property type="component" value="Unassembled WGS sequence"/>
</dbReference>
<gene>
    <name evidence="9" type="ORF">OO17_19795</name>
</gene>
<comment type="similarity">
    <text evidence="7">Belongs to the binding-protein-dependent transport system permease family.</text>
</comment>
<feature type="transmembrane region" description="Helical" evidence="7">
    <location>
        <begin position="92"/>
        <end position="113"/>
    </location>
</feature>
<dbReference type="EMBL" id="JXXE01000414">
    <property type="protein sequence ID" value="KIZ39642.1"/>
    <property type="molecule type" value="Genomic_DNA"/>
</dbReference>
<comment type="caution">
    <text evidence="9">The sequence shown here is derived from an EMBL/GenBank/DDBJ whole genome shotgun (WGS) entry which is preliminary data.</text>
</comment>
<name>A0A0D7EJG4_RHOPL</name>
<evidence type="ECO:0000256" key="2">
    <source>
        <dbReference type="ARBA" id="ARBA00022448"/>
    </source>
</evidence>
<feature type="domain" description="ABC transmembrane type-1" evidence="8">
    <location>
        <begin position="88"/>
        <end position="304"/>
    </location>
</feature>
<feature type="transmembrane region" description="Helical" evidence="7">
    <location>
        <begin position="125"/>
        <end position="146"/>
    </location>
</feature>